<evidence type="ECO:0000256" key="2">
    <source>
        <dbReference type="ARBA" id="ARBA00022475"/>
    </source>
</evidence>
<dbReference type="Proteomes" id="UP000185911">
    <property type="component" value="Unassembled WGS sequence"/>
</dbReference>
<keyword evidence="4 6" id="KW-1133">Transmembrane helix</keyword>
<name>A0A1Q8YBA5_9BURK</name>
<dbReference type="Pfam" id="PF12698">
    <property type="entry name" value="ABC2_membrane_3"/>
    <property type="match status" value="1"/>
</dbReference>
<dbReference type="GO" id="GO:0005886">
    <property type="term" value="C:plasma membrane"/>
    <property type="evidence" value="ECO:0007669"/>
    <property type="project" value="UniProtKB-SubCell"/>
</dbReference>
<evidence type="ECO:0000256" key="5">
    <source>
        <dbReference type="ARBA" id="ARBA00023136"/>
    </source>
</evidence>
<feature type="domain" description="ABC-2 type transporter transmembrane" evidence="7">
    <location>
        <begin position="25"/>
        <end position="376"/>
    </location>
</feature>
<dbReference type="InterPro" id="IPR013525">
    <property type="entry name" value="ABC2_TM"/>
</dbReference>
<dbReference type="AlphaFoldDB" id="A0A1Q8YBA5"/>
<evidence type="ECO:0000313" key="8">
    <source>
        <dbReference type="EMBL" id="OLP05179.1"/>
    </source>
</evidence>
<accession>A0A1Q8YBA5</accession>
<dbReference type="GO" id="GO:0140359">
    <property type="term" value="F:ABC-type transporter activity"/>
    <property type="evidence" value="ECO:0007669"/>
    <property type="project" value="InterPro"/>
</dbReference>
<organism evidence="8 9">
    <name type="scientific">Rhodoferax antarcticus ANT.BR</name>
    <dbReference type="NCBI Taxonomy" id="1111071"/>
    <lineage>
        <taxon>Bacteria</taxon>
        <taxon>Pseudomonadati</taxon>
        <taxon>Pseudomonadota</taxon>
        <taxon>Betaproteobacteria</taxon>
        <taxon>Burkholderiales</taxon>
        <taxon>Comamonadaceae</taxon>
        <taxon>Rhodoferax</taxon>
    </lineage>
</organism>
<protein>
    <submittedName>
        <fullName evidence="8">ABC-2 type transporter family protein</fullName>
    </submittedName>
</protein>
<dbReference type="STRING" id="81479.RA876_10485"/>
<feature type="transmembrane region" description="Helical" evidence="6">
    <location>
        <begin position="189"/>
        <end position="211"/>
    </location>
</feature>
<evidence type="ECO:0000313" key="9">
    <source>
        <dbReference type="Proteomes" id="UP000185911"/>
    </source>
</evidence>
<reference evidence="8 9" key="1">
    <citation type="submission" date="2017-01" db="EMBL/GenBank/DDBJ databases">
        <title>Genome sequence of Rhodoferax antarcticus ANT.BR, a psychrophilic purple nonsulfur bacterium from an Antarctic microbial mat.</title>
        <authorList>
            <person name="Baker J."/>
            <person name="Riester C."/>
            <person name="Skinner B."/>
            <person name="Newell A."/>
            <person name="Swingley W."/>
            <person name="Madigan M."/>
            <person name="Jung D."/>
            <person name="Asao M."/>
            <person name="Chen M."/>
            <person name="Loughlin P."/>
            <person name="Pan H."/>
            <person name="Lin S."/>
            <person name="Li N."/>
            <person name="Shaw J."/>
            <person name="Prado M."/>
            <person name="Sherman C."/>
            <person name="Li X."/>
            <person name="Tang J."/>
            <person name="Blankenship R."/>
            <person name="Zhao T."/>
            <person name="Touchman J."/>
            <person name="Sattley M."/>
        </authorList>
    </citation>
    <scope>NUCLEOTIDE SEQUENCE [LARGE SCALE GENOMIC DNA]</scope>
    <source>
        <strain evidence="8 9">ANT.BR</strain>
    </source>
</reference>
<evidence type="ECO:0000256" key="3">
    <source>
        <dbReference type="ARBA" id="ARBA00022692"/>
    </source>
</evidence>
<feature type="transmembrane region" description="Helical" evidence="6">
    <location>
        <begin position="241"/>
        <end position="261"/>
    </location>
</feature>
<comment type="caution">
    <text evidence="8">The sequence shown here is derived from an EMBL/GenBank/DDBJ whole genome shotgun (WGS) entry which is preliminary data.</text>
</comment>
<gene>
    <name evidence="8" type="ORF">BLL52_3303</name>
</gene>
<keyword evidence="5 6" id="KW-0472">Membrane</keyword>
<keyword evidence="3 6" id="KW-0812">Transmembrane</keyword>
<dbReference type="RefSeq" id="WP_075587486.1">
    <property type="nucleotide sequence ID" value="NZ_MSYM01000017.1"/>
</dbReference>
<evidence type="ECO:0000256" key="4">
    <source>
        <dbReference type="ARBA" id="ARBA00022989"/>
    </source>
</evidence>
<keyword evidence="2" id="KW-1003">Cell membrane</keyword>
<dbReference type="EMBL" id="MSYM01000017">
    <property type="protein sequence ID" value="OLP05179.1"/>
    <property type="molecule type" value="Genomic_DNA"/>
</dbReference>
<evidence type="ECO:0000256" key="1">
    <source>
        <dbReference type="ARBA" id="ARBA00004651"/>
    </source>
</evidence>
<evidence type="ECO:0000256" key="6">
    <source>
        <dbReference type="SAM" id="Phobius"/>
    </source>
</evidence>
<proteinExistence type="predicted"/>
<feature type="transmembrane region" description="Helical" evidence="6">
    <location>
        <begin position="21"/>
        <end position="43"/>
    </location>
</feature>
<dbReference type="Gene3D" id="3.40.1710.10">
    <property type="entry name" value="abc type-2 transporter like domain"/>
    <property type="match status" value="1"/>
</dbReference>
<evidence type="ECO:0000259" key="7">
    <source>
        <dbReference type="Pfam" id="PF12698"/>
    </source>
</evidence>
<keyword evidence="9" id="KW-1185">Reference proteome</keyword>
<sequence length="394" mass="42531">MAFVPALIASLRREAAWLRANPWDLAMISWVPLLAVAMLWWTFSAGLPTRLPIGVMDQDRSALSRQLLRFLDATPGLQPVQSYASTAEATQALRRGEVYGVVSIAPDFAKTLKQGQAAQVTLLHNAQFGLHSSLIQRDVRTAVATLSAGLELTARHKRGESALAAQVAMEPIKTRLVTLFNPALNYEQYLAAALIPAVLHILAMTAGAWTLGRELRDRSLGDWLGPLPGWSHTTGALLGKLFWPLLALGTVATLAMLGLTWGRGWHPQGSVAWVLLALWVFLASSLAMGAFAACASRSLRMALSATGFITAPAFAFGGVGFPLQSMPVLARGWAELLPYTHYVRLQMEQLQMAAPWSNSALALMVIALAAILLIVLCVPLLMRTAKQPASWGGR</sequence>
<comment type="subcellular location">
    <subcellularLocation>
        <location evidence="1">Cell membrane</location>
        <topology evidence="1">Multi-pass membrane protein</topology>
    </subcellularLocation>
</comment>
<feature type="transmembrane region" description="Helical" evidence="6">
    <location>
        <begin position="273"/>
        <end position="295"/>
    </location>
</feature>
<feature type="transmembrane region" description="Helical" evidence="6">
    <location>
        <begin position="302"/>
        <end position="323"/>
    </location>
</feature>
<dbReference type="PANTHER" id="PTHR30294:SF47">
    <property type="entry name" value="INNER MEMBRANE TRANSPORT PERMEASE YHHJ"/>
    <property type="match status" value="1"/>
</dbReference>
<dbReference type="InterPro" id="IPR051449">
    <property type="entry name" value="ABC-2_transporter_component"/>
</dbReference>
<dbReference type="PANTHER" id="PTHR30294">
    <property type="entry name" value="MEMBRANE COMPONENT OF ABC TRANSPORTER YHHJ-RELATED"/>
    <property type="match status" value="1"/>
</dbReference>
<feature type="transmembrane region" description="Helical" evidence="6">
    <location>
        <begin position="360"/>
        <end position="381"/>
    </location>
</feature>